<dbReference type="Gene3D" id="3.40.190.10">
    <property type="entry name" value="Periplasmic binding protein-like II"/>
    <property type="match status" value="2"/>
</dbReference>
<name>A0A3R5V041_9BACT</name>
<dbReference type="OrthoDB" id="5479699at2"/>
<evidence type="ECO:0000256" key="2">
    <source>
        <dbReference type="ARBA" id="ARBA00012438"/>
    </source>
</evidence>
<dbReference type="KEGG" id="gtl:EP073_11090"/>
<dbReference type="Pfam" id="PF02518">
    <property type="entry name" value="HATPase_c"/>
    <property type="match status" value="1"/>
</dbReference>
<gene>
    <name evidence="6" type="ORF">EP073_11090</name>
</gene>
<keyword evidence="7" id="KW-1185">Reference proteome</keyword>
<dbReference type="SUPFAM" id="SSF55874">
    <property type="entry name" value="ATPase domain of HSP90 chaperone/DNA topoisomerase II/histidine kinase"/>
    <property type="match status" value="1"/>
</dbReference>
<sequence length="646" mass="73669">MRKLILLISLLFIFALNAYPSDKCHIRYGMWSIYKPYEWLNDHRQPVGMNVDLLKALTKAAGCSYEIVSGNYKDNLRKLESGEIDMMSISPVRSANRFAAPIPTSIVLYRYIFTRTDMPYLTNMDQLKGKTVLVVKNTYSHSYLVEHGDEYNIHIVTYDTSPEAMRALSDGVGDALLSTMELALNSAYQIGVKNIRSSFIPNVPAIYGFCVNKNNKELFEKMLKAMEEIKRNGVYFEIIKKWHIRDISTPSWYYYTLIALAAVIIAAFIILIWNKMLKKQVQRKTASLSSLSSLFQMVLDAMPECIYLIGKDGQVSWTNVNNAQKMRYPITNIQKEIKSAIHENKCFDLTRLSNDACSWRIVAVTLDNQQDRLLVIMSEITENVKLRDEALMAVRLAAIGEMAATMAHEINNPTALICLNMDLIKRIHNGINSYVNDHPNSFSDLDKYVEGWVSARKTVEEAEINISESLRRITTVIHELKAYSVSKPNTFEIIDIKKTVNDALKFIGFFTKKYTNCFVFNADDNLSKIYANPFQMEQVVINLIQNACYALTEKKQKIVCSLENTEDNKYVKLSVTDEGRGINNEIINDIWNPFFTTRRNQGGTGLGLAIISRIVKEHKGYHELSSIQGKGTVVSLYFPSFEKNEV</sequence>
<comment type="catalytic activity">
    <reaction evidence="1">
        <text>ATP + protein L-histidine = ADP + protein N-phospho-L-histidine.</text>
        <dbReference type="EC" id="2.7.13.3"/>
    </reaction>
</comment>
<dbReference type="SMART" id="SM00062">
    <property type="entry name" value="PBPb"/>
    <property type="match status" value="1"/>
</dbReference>
<evidence type="ECO:0000259" key="5">
    <source>
        <dbReference type="PROSITE" id="PS50109"/>
    </source>
</evidence>
<evidence type="ECO:0000313" key="6">
    <source>
        <dbReference type="EMBL" id="QAR33929.1"/>
    </source>
</evidence>
<dbReference type="SMART" id="SM00387">
    <property type="entry name" value="HATPase_c"/>
    <property type="match status" value="1"/>
</dbReference>
<reference evidence="6 7" key="1">
    <citation type="submission" date="2019-01" db="EMBL/GenBank/DDBJ databases">
        <title>Geovibrio thiophilus DSM 11263, complete genome.</title>
        <authorList>
            <person name="Spring S."/>
            <person name="Bunk B."/>
            <person name="Sproer C."/>
        </authorList>
    </citation>
    <scope>NUCLEOTIDE SEQUENCE [LARGE SCALE GENOMIC DNA]</scope>
    <source>
        <strain evidence="6 7">DSM 11263</strain>
    </source>
</reference>
<dbReference type="EMBL" id="CP035108">
    <property type="protein sequence ID" value="QAR33929.1"/>
    <property type="molecule type" value="Genomic_DNA"/>
</dbReference>
<feature type="domain" description="Histidine kinase" evidence="5">
    <location>
        <begin position="405"/>
        <end position="642"/>
    </location>
</feature>
<dbReference type="GO" id="GO:0000155">
    <property type="term" value="F:phosphorelay sensor kinase activity"/>
    <property type="evidence" value="ECO:0007669"/>
    <property type="project" value="InterPro"/>
</dbReference>
<proteinExistence type="predicted"/>
<dbReference type="Pfam" id="PF00497">
    <property type="entry name" value="SBP_bac_3"/>
    <property type="match status" value="1"/>
</dbReference>
<dbReference type="CDD" id="cd00082">
    <property type="entry name" value="HisKA"/>
    <property type="match status" value="1"/>
</dbReference>
<dbReference type="InterPro" id="IPR004358">
    <property type="entry name" value="Sig_transdc_His_kin-like_C"/>
</dbReference>
<dbReference type="PRINTS" id="PR00344">
    <property type="entry name" value="BCTRLSENSOR"/>
</dbReference>
<accession>A0A3R5V041</accession>
<dbReference type="CDD" id="cd13704">
    <property type="entry name" value="PBP2_HisK"/>
    <property type="match status" value="1"/>
</dbReference>
<dbReference type="InterPro" id="IPR036890">
    <property type="entry name" value="HATPase_C_sf"/>
</dbReference>
<protein>
    <recommendedName>
        <fullName evidence="2">histidine kinase</fullName>
        <ecNumber evidence="2">2.7.13.3</ecNumber>
    </recommendedName>
</protein>
<dbReference type="SUPFAM" id="SSF53850">
    <property type="entry name" value="Periplasmic binding protein-like II"/>
    <property type="match status" value="1"/>
</dbReference>
<dbReference type="Proteomes" id="UP000287502">
    <property type="component" value="Chromosome"/>
</dbReference>
<feature type="transmembrane region" description="Helical" evidence="4">
    <location>
        <begin position="252"/>
        <end position="273"/>
    </location>
</feature>
<dbReference type="PROSITE" id="PS50109">
    <property type="entry name" value="HIS_KIN"/>
    <property type="match status" value="1"/>
</dbReference>
<dbReference type="InterPro" id="IPR005467">
    <property type="entry name" value="His_kinase_dom"/>
</dbReference>
<dbReference type="InterPro" id="IPR003594">
    <property type="entry name" value="HATPase_dom"/>
</dbReference>
<dbReference type="PANTHER" id="PTHR43065:SF42">
    <property type="entry name" value="TWO-COMPONENT SENSOR PPRA"/>
    <property type="match status" value="1"/>
</dbReference>
<keyword evidence="4" id="KW-1133">Transmembrane helix</keyword>
<dbReference type="InterPro" id="IPR001638">
    <property type="entry name" value="Solute-binding_3/MltF_N"/>
</dbReference>
<keyword evidence="4" id="KW-0472">Membrane</keyword>
<dbReference type="AlphaFoldDB" id="A0A3R5V041"/>
<dbReference type="Gene3D" id="1.10.287.130">
    <property type="match status" value="1"/>
</dbReference>
<keyword evidence="3" id="KW-0597">Phosphoprotein</keyword>
<dbReference type="EC" id="2.7.13.3" evidence="2"/>
<organism evidence="6 7">
    <name type="scientific">Geovibrio thiophilus</name>
    <dbReference type="NCBI Taxonomy" id="139438"/>
    <lineage>
        <taxon>Bacteria</taxon>
        <taxon>Pseudomonadati</taxon>
        <taxon>Deferribacterota</taxon>
        <taxon>Deferribacteres</taxon>
        <taxon>Deferribacterales</taxon>
        <taxon>Geovibrionaceae</taxon>
        <taxon>Geovibrio</taxon>
    </lineage>
</organism>
<evidence type="ECO:0000313" key="7">
    <source>
        <dbReference type="Proteomes" id="UP000287502"/>
    </source>
</evidence>
<dbReference type="PANTHER" id="PTHR43065">
    <property type="entry name" value="SENSOR HISTIDINE KINASE"/>
    <property type="match status" value="1"/>
</dbReference>
<evidence type="ECO:0000256" key="4">
    <source>
        <dbReference type="SAM" id="Phobius"/>
    </source>
</evidence>
<evidence type="ECO:0000256" key="3">
    <source>
        <dbReference type="ARBA" id="ARBA00022553"/>
    </source>
</evidence>
<dbReference type="InterPro" id="IPR003661">
    <property type="entry name" value="HisK_dim/P_dom"/>
</dbReference>
<keyword evidence="4" id="KW-0812">Transmembrane</keyword>
<dbReference type="Gene3D" id="3.30.565.10">
    <property type="entry name" value="Histidine kinase-like ATPase, C-terminal domain"/>
    <property type="match status" value="1"/>
</dbReference>
<evidence type="ECO:0000256" key="1">
    <source>
        <dbReference type="ARBA" id="ARBA00000085"/>
    </source>
</evidence>